<dbReference type="AlphaFoldDB" id="A0A6J6SAM1"/>
<dbReference type="EMBL" id="CAEZYO010000024">
    <property type="protein sequence ID" value="CAB4731961.1"/>
    <property type="molecule type" value="Genomic_DNA"/>
</dbReference>
<gene>
    <name evidence="2" type="ORF">UFOPK2731_00891</name>
    <name evidence="3" type="ORF">UFOPK3161_01040</name>
    <name evidence="4" type="ORF">UFOPK3288_00741</name>
    <name evidence="1" type="ORF">UFOPK3962_00895</name>
</gene>
<dbReference type="Pfam" id="PF08309">
    <property type="entry name" value="LVIVD"/>
    <property type="match status" value="2"/>
</dbReference>
<dbReference type="InterPro" id="IPR011044">
    <property type="entry name" value="Quino_amine_DH_bsu"/>
</dbReference>
<protein>
    <submittedName>
        <fullName evidence="2">Unannotated protein</fullName>
    </submittedName>
</protein>
<evidence type="ECO:0000313" key="2">
    <source>
        <dbReference type="EMBL" id="CAB4731961.1"/>
    </source>
</evidence>
<dbReference type="EMBL" id="CAESAH010000024">
    <property type="protein sequence ID" value="CAB4340005.1"/>
    <property type="molecule type" value="Genomic_DNA"/>
</dbReference>
<accession>A0A6J6SAM1</accession>
<evidence type="ECO:0000313" key="4">
    <source>
        <dbReference type="EMBL" id="CAB4854513.1"/>
    </source>
</evidence>
<sequence>MASSVETPDFAKNIKFLGHTLQGDRADGMQLMVHKGYAYVSHMFSNGFTVIDVRDPRKPIPGKYYPAAPGTWNIHMQVGDDMLLVISAANLFAAIPNEADYYGQSFGEIFMKRPKDYEAGMRVYDLKDPANPREIGFMEVDGVGLHRIWYTGGRWAYASALLTGFTDYMFITIDMQDPAKPKLVGKWWIPGQNIAAGEKPSWDPLKWRYGHHHSVISGDTAYGAWRDGSLVILDVKDRANPELIVHKQWSPPFEGGTHSPLPIPNRNLLLVGDEGTMDDCQDGIKRIWVFDIRDPKNPISISTFPIPDEADYPKKGGHFGLHNFHENRPGSFVSDEIFFATYQNAGVRVFDIKNEFSPQEVGYWVPPTPEKMWDKRPNRPQVVQSADCFVDANGIIYMTDYNTGLYILQYEG</sequence>
<evidence type="ECO:0000313" key="1">
    <source>
        <dbReference type="EMBL" id="CAB4340005.1"/>
    </source>
</evidence>
<organism evidence="2">
    <name type="scientific">freshwater metagenome</name>
    <dbReference type="NCBI Taxonomy" id="449393"/>
    <lineage>
        <taxon>unclassified sequences</taxon>
        <taxon>metagenomes</taxon>
        <taxon>ecological metagenomes</taxon>
    </lineage>
</organism>
<dbReference type="EMBL" id="CAFBLC010000020">
    <property type="protein sequence ID" value="CAB4854513.1"/>
    <property type="molecule type" value="Genomic_DNA"/>
</dbReference>
<name>A0A6J6SAM1_9ZZZZ</name>
<evidence type="ECO:0000313" key="3">
    <source>
        <dbReference type="EMBL" id="CAB4827754.1"/>
    </source>
</evidence>
<reference evidence="2" key="1">
    <citation type="submission" date="2020-05" db="EMBL/GenBank/DDBJ databases">
        <authorList>
            <person name="Chiriac C."/>
            <person name="Salcher M."/>
            <person name="Ghai R."/>
            <person name="Kavagutti S V."/>
        </authorList>
    </citation>
    <scope>NUCLEOTIDE SEQUENCE</scope>
</reference>
<dbReference type="InterPro" id="IPR013211">
    <property type="entry name" value="LVIVD"/>
</dbReference>
<proteinExistence type="predicted"/>
<dbReference type="EMBL" id="CAFABC010000031">
    <property type="protein sequence ID" value="CAB4827754.1"/>
    <property type="molecule type" value="Genomic_DNA"/>
</dbReference>
<dbReference type="SUPFAM" id="SSF50969">
    <property type="entry name" value="YVTN repeat-like/Quinoprotein amine dehydrogenase"/>
    <property type="match status" value="1"/>
</dbReference>